<gene>
    <name evidence="2" type="ORF">PIB30_000045</name>
</gene>
<comment type="caution">
    <text evidence="2">The sequence shown here is derived from an EMBL/GenBank/DDBJ whole genome shotgun (WGS) entry which is preliminary data.</text>
</comment>
<protein>
    <submittedName>
        <fullName evidence="2">Uncharacterized protein</fullName>
    </submittedName>
</protein>
<sequence>MASVLIHHFEQFCNVANADSSSTLIAPCENVIMELLESVIMHAQKKRDVLRWCSDEVGRRLGAVVVARRTGGDKGDGGGVTTVLSGRRRLWVVARTGRRHGGRDGRRHGGVVVAFIFVCVGCGWLL</sequence>
<keyword evidence="3" id="KW-1185">Reference proteome</keyword>
<keyword evidence="1" id="KW-0472">Membrane</keyword>
<keyword evidence="1" id="KW-1133">Transmembrane helix</keyword>
<keyword evidence="1" id="KW-0812">Transmembrane</keyword>
<organism evidence="2 3">
    <name type="scientific">Stylosanthes scabra</name>
    <dbReference type="NCBI Taxonomy" id="79078"/>
    <lineage>
        <taxon>Eukaryota</taxon>
        <taxon>Viridiplantae</taxon>
        <taxon>Streptophyta</taxon>
        <taxon>Embryophyta</taxon>
        <taxon>Tracheophyta</taxon>
        <taxon>Spermatophyta</taxon>
        <taxon>Magnoliopsida</taxon>
        <taxon>eudicotyledons</taxon>
        <taxon>Gunneridae</taxon>
        <taxon>Pentapetalae</taxon>
        <taxon>rosids</taxon>
        <taxon>fabids</taxon>
        <taxon>Fabales</taxon>
        <taxon>Fabaceae</taxon>
        <taxon>Papilionoideae</taxon>
        <taxon>50 kb inversion clade</taxon>
        <taxon>dalbergioids sensu lato</taxon>
        <taxon>Dalbergieae</taxon>
        <taxon>Pterocarpus clade</taxon>
        <taxon>Stylosanthes</taxon>
    </lineage>
</organism>
<dbReference type="EMBL" id="JASCZI010000001">
    <property type="protein sequence ID" value="MED6105920.1"/>
    <property type="molecule type" value="Genomic_DNA"/>
</dbReference>
<name>A0ABU6Q333_9FABA</name>
<evidence type="ECO:0000256" key="1">
    <source>
        <dbReference type="SAM" id="Phobius"/>
    </source>
</evidence>
<evidence type="ECO:0000313" key="2">
    <source>
        <dbReference type="EMBL" id="MED6105920.1"/>
    </source>
</evidence>
<feature type="transmembrane region" description="Helical" evidence="1">
    <location>
        <begin position="108"/>
        <end position="125"/>
    </location>
</feature>
<accession>A0ABU6Q333</accession>
<evidence type="ECO:0000313" key="3">
    <source>
        <dbReference type="Proteomes" id="UP001341840"/>
    </source>
</evidence>
<reference evidence="2 3" key="1">
    <citation type="journal article" date="2023" name="Plants (Basel)">
        <title>Bridging the Gap: Combining Genomics and Transcriptomics Approaches to Understand Stylosanthes scabra, an Orphan Legume from the Brazilian Caatinga.</title>
        <authorList>
            <person name="Ferreira-Neto J.R.C."/>
            <person name="da Silva M.D."/>
            <person name="Binneck E."/>
            <person name="de Melo N.F."/>
            <person name="da Silva R.H."/>
            <person name="de Melo A.L.T.M."/>
            <person name="Pandolfi V."/>
            <person name="Bustamante F.O."/>
            <person name="Brasileiro-Vidal A.C."/>
            <person name="Benko-Iseppon A.M."/>
        </authorList>
    </citation>
    <scope>NUCLEOTIDE SEQUENCE [LARGE SCALE GENOMIC DNA]</scope>
    <source>
        <tissue evidence="2">Leaves</tissue>
    </source>
</reference>
<proteinExistence type="predicted"/>
<dbReference type="Proteomes" id="UP001341840">
    <property type="component" value="Unassembled WGS sequence"/>
</dbReference>